<dbReference type="RefSeq" id="WP_006023153.1">
    <property type="nucleotide sequence ID" value="NZ_KB375284.1"/>
</dbReference>
<name>K8NW25_9BRAD</name>
<protein>
    <recommendedName>
        <fullName evidence="5">4Fe-4S ferredoxin-type domain-containing protein</fullName>
    </recommendedName>
</protein>
<dbReference type="EMBL" id="AGWX01000005">
    <property type="protein sequence ID" value="EKS34542.1"/>
    <property type="molecule type" value="Genomic_DNA"/>
</dbReference>
<comment type="caution">
    <text evidence="3">The sequence shown here is derived from an EMBL/GenBank/DDBJ whole genome shotgun (WGS) entry which is preliminary data.</text>
</comment>
<feature type="compositionally biased region" description="Basic and acidic residues" evidence="1">
    <location>
        <begin position="108"/>
        <end position="117"/>
    </location>
</feature>
<reference evidence="3 4" key="1">
    <citation type="submission" date="2012-04" db="EMBL/GenBank/DDBJ databases">
        <title>The Genome Sequence of Afipia broomeae ATCC 49717.</title>
        <authorList>
            <consortium name="The Broad Institute Genome Sequencing Platform"/>
            <person name="Earl A."/>
            <person name="Ward D."/>
            <person name="Feldgarden M."/>
            <person name="Gevers D."/>
            <person name="Huys G."/>
            <person name="Walker B."/>
            <person name="Young S.K."/>
            <person name="Zeng Q."/>
            <person name="Gargeya S."/>
            <person name="Fitzgerald M."/>
            <person name="Haas B."/>
            <person name="Abouelleil A."/>
            <person name="Alvarado L."/>
            <person name="Arachchi H.M."/>
            <person name="Berlin A."/>
            <person name="Chapman S.B."/>
            <person name="Goldberg J."/>
            <person name="Griggs A."/>
            <person name="Gujja S."/>
            <person name="Hansen M."/>
            <person name="Howarth C."/>
            <person name="Imamovic A."/>
            <person name="Larimer J."/>
            <person name="McCowen C."/>
            <person name="Montmayeur A."/>
            <person name="Murphy C."/>
            <person name="Neiman D."/>
            <person name="Pearson M."/>
            <person name="Priest M."/>
            <person name="Roberts A."/>
            <person name="Saif S."/>
            <person name="Shea T."/>
            <person name="Sisk P."/>
            <person name="Sykes S."/>
            <person name="Wortman J."/>
            <person name="Nusbaum C."/>
            <person name="Birren B."/>
        </authorList>
    </citation>
    <scope>NUCLEOTIDE SEQUENCE [LARGE SCALE GENOMIC DNA]</scope>
    <source>
        <strain evidence="3 4">ATCC 49717</strain>
    </source>
</reference>
<feature type="region of interest" description="Disordered" evidence="1">
    <location>
        <begin position="96"/>
        <end position="117"/>
    </location>
</feature>
<dbReference type="HOGENOM" id="CLU_151148_0_0_5"/>
<dbReference type="Proteomes" id="UP000001096">
    <property type="component" value="Unassembled WGS sequence"/>
</dbReference>
<dbReference type="PATRIC" id="fig|883078.3.peg.4596"/>
<organism evidence="3 4">
    <name type="scientific">Afipia broomeae ATCC 49717</name>
    <dbReference type="NCBI Taxonomy" id="883078"/>
    <lineage>
        <taxon>Bacteria</taxon>
        <taxon>Pseudomonadati</taxon>
        <taxon>Pseudomonadota</taxon>
        <taxon>Alphaproteobacteria</taxon>
        <taxon>Hyphomicrobiales</taxon>
        <taxon>Nitrobacteraceae</taxon>
        <taxon>Afipia</taxon>
    </lineage>
</organism>
<dbReference type="AlphaFoldDB" id="K8NW25"/>
<evidence type="ECO:0008006" key="5">
    <source>
        <dbReference type="Google" id="ProtNLM"/>
    </source>
</evidence>
<sequence length="117" mass="12481">MDFRRLMNLALALFVTVGLAVAPLAARAKAAQPLRGSATEMLMSADMPCCPDEQKSKDCQDCPLIAMCVLKTVQAGPASTEALPLPHAIRTTHAVRDDVLADGLNRPPPDHPPRNLA</sequence>
<evidence type="ECO:0000256" key="1">
    <source>
        <dbReference type="SAM" id="MobiDB-lite"/>
    </source>
</evidence>
<keyword evidence="4" id="KW-1185">Reference proteome</keyword>
<accession>K8NW25</accession>
<proteinExistence type="predicted"/>
<evidence type="ECO:0000313" key="3">
    <source>
        <dbReference type="EMBL" id="EKS34542.1"/>
    </source>
</evidence>
<dbReference type="eggNOG" id="ENOG5032EZK">
    <property type="taxonomic scope" value="Bacteria"/>
</dbReference>
<keyword evidence="2" id="KW-0732">Signal</keyword>
<gene>
    <name evidence="3" type="ORF">HMPREF9695_04452</name>
</gene>
<feature type="chain" id="PRO_5003921732" description="4Fe-4S ferredoxin-type domain-containing protein" evidence="2">
    <location>
        <begin position="31"/>
        <end position="117"/>
    </location>
</feature>
<feature type="signal peptide" evidence="2">
    <location>
        <begin position="1"/>
        <end position="30"/>
    </location>
</feature>
<evidence type="ECO:0000256" key="2">
    <source>
        <dbReference type="SAM" id="SignalP"/>
    </source>
</evidence>
<evidence type="ECO:0000313" key="4">
    <source>
        <dbReference type="Proteomes" id="UP000001096"/>
    </source>
</evidence>